<dbReference type="Proteomes" id="UP000681720">
    <property type="component" value="Unassembled WGS sequence"/>
</dbReference>
<protein>
    <submittedName>
        <fullName evidence="1">Uncharacterized protein</fullName>
    </submittedName>
</protein>
<accession>A0A8S2JED1</accession>
<evidence type="ECO:0000313" key="2">
    <source>
        <dbReference type="EMBL" id="CAF3821315.1"/>
    </source>
</evidence>
<evidence type="ECO:0000313" key="4">
    <source>
        <dbReference type="Proteomes" id="UP000681967"/>
    </source>
</evidence>
<organism evidence="1 4">
    <name type="scientific">Rotaria magnacalcarata</name>
    <dbReference type="NCBI Taxonomy" id="392030"/>
    <lineage>
        <taxon>Eukaryota</taxon>
        <taxon>Metazoa</taxon>
        <taxon>Spiralia</taxon>
        <taxon>Gnathifera</taxon>
        <taxon>Rotifera</taxon>
        <taxon>Eurotatoria</taxon>
        <taxon>Bdelloidea</taxon>
        <taxon>Philodinida</taxon>
        <taxon>Philodinidae</taxon>
        <taxon>Rotaria</taxon>
    </lineage>
</organism>
<name>A0A8S2JED1_9BILA</name>
<comment type="caution">
    <text evidence="1">The sequence shown here is derived from an EMBL/GenBank/DDBJ whole genome shotgun (WGS) entry which is preliminary data.</text>
</comment>
<dbReference type="Proteomes" id="UP000676336">
    <property type="component" value="Unassembled WGS sequence"/>
</dbReference>
<proteinExistence type="predicted"/>
<evidence type="ECO:0000313" key="3">
    <source>
        <dbReference type="EMBL" id="CAF3827070.1"/>
    </source>
</evidence>
<dbReference type="Proteomes" id="UP000681967">
    <property type="component" value="Unassembled WGS sequence"/>
</dbReference>
<sequence length="85" mass="9894">MSYSGINYTIERVLLGANYPNLTELKIFNFEQNFAVSHFTNESPLQCIFQEQITDLILGISDRSDMIRSSKNYTINVYGHIFNFF</sequence>
<dbReference type="EMBL" id="CAJOBJ010000504">
    <property type="protein sequence ID" value="CAF3827070.1"/>
    <property type="molecule type" value="Genomic_DNA"/>
</dbReference>
<dbReference type="EMBL" id="CAJOBH010000635">
    <property type="protein sequence ID" value="CAF3807129.1"/>
    <property type="molecule type" value="Genomic_DNA"/>
</dbReference>
<dbReference type="EMBL" id="CAJOBI010000416">
    <property type="protein sequence ID" value="CAF3821315.1"/>
    <property type="molecule type" value="Genomic_DNA"/>
</dbReference>
<evidence type="ECO:0000313" key="1">
    <source>
        <dbReference type="EMBL" id="CAF3807129.1"/>
    </source>
</evidence>
<gene>
    <name evidence="1" type="ORF">BYL167_LOCUS3329</name>
    <name evidence="3" type="ORF">GIL414_LOCUS2570</name>
    <name evidence="2" type="ORF">SMN809_LOCUS2305</name>
</gene>
<reference evidence="1" key="1">
    <citation type="submission" date="2021-02" db="EMBL/GenBank/DDBJ databases">
        <authorList>
            <person name="Nowell W R."/>
        </authorList>
    </citation>
    <scope>NUCLEOTIDE SEQUENCE</scope>
</reference>
<dbReference type="AlphaFoldDB" id="A0A8S2JED1"/>